<evidence type="ECO:0000313" key="2">
    <source>
        <dbReference type="EMBL" id="SER66023.1"/>
    </source>
</evidence>
<keyword evidence="1" id="KW-1133">Transmembrane helix</keyword>
<dbReference type="AlphaFoldDB" id="A0A1H9R211"/>
<evidence type="ECO:0000313" key="3">
    <source>
        <dbReference type="Proteomes" id="UP000198815"/>
    </source>
</evidence>
<dbReference type="STRING" id="64702.SAMN05443377_10549"/>
<evidence type="ECO:0000256" key="1">
    <source>
        <dbReference type="SAM" id="Phobius"/>
    </source>
</evidence>
<keyword evidence="1" id="KW-0472">Membrane</keyword>
<sequence>MSETDEGRDSTTSSDAGMQSFSYLFSGIVLYGGLGWLLDRFLHIGWLLPAGLLVGMAAGIYLVIKRFGSGA</sequence>
<proteinExistence type="predicted"/>
<dbReference type="Pfam" id="PF09527">
    <property type="entry name" value="ATPase_gene1"/>
    <property type="match status" value="1"/>
</dbReference>
<dbReference type="RefSeq" id="WP_245725718.1">
    <property type="nucleotide sequence ID" value="NZ_FOGZ01000005.1"/>
</dbReference>
<dbReference type="InterPro" id="IPR032820">
    <property type="entry name" value="ATPase_put"/>
</dbReference>
<protein>
    <submittedName>
        <fullName evidence="2">Putative F0F1-ATPase subunit Ca2+/Mg2+ transporter</fullName>
    </submittedName>
</protein>
<accession>A0A1H9R211</accession>
<gene>
    <name evidence="2" type="ORF">SAMN05443377_10549</name>
</gene>
<keyword evidence="3" id="KW-1185">Reference proteome</keyword>
<feature type="transmembrane region" description="Helical" evidence="1">
    <location>
        <begin position="44"/>
        <end position="64"/>
    </location>
</feature>
<organism evidence="2 3">
    <name type="scientific">Propionibacterium cyclohexanicum</name>
    <dbReference type="NCBI Taxonomy" id="64702"/>
    <lineage>
        <taxon>Bacteria</taxon>
        <taxon>Bacillati</taxon>
        <taxon>Actinomycetota</taxon>
        <taxon>Actinomycetes</taxon>
        <taxon>Propionibacteriales</taxon>
        <taxon>Propionibacteriaceae</taxon>
        <taxon>Propionibacterium</taxon>
    </lineage>
</organism>
<keyword evidence="1" id="KW-0812">Transmembrane</keyword>
<reference evidence="3" key="1">
    <citation type="submission" date="2016-10" db="EMBL/GenBank/DDBJ databases">
        <authorList>
            <person name="Varghese N."/>
            <person name="Submissions S."/>
        </authorList>
    </citation>
    <scope>NUCLEOTIDE SEQUENCE [LARGE SCALE GENOMIC DNA]</scope>
    <source>
        <strain evidence="3">DSM 16859</strain>
    </source>
</reference>
<feature type="transmembrane region" description="Helical" evidence="1">
    <location>
        <begin position="21"/>
        <end position="38"/>
    </location>
</feature>
<dbReference type="Proteomes" id="UP000198815">
    <property type="component" value="Unassembled WGS sequence"/>
</dbReference>
<name>A0A1H9R211_9ACTN</name>
<dbReference type="EMBL" id="FOGZ01000005">
    <property type="protein sequence ID" value="SER66023.1"/>
    <property type="molecule type" value="Genomic_DNA"/>
</dbReference>